<dbReference type="InterPro" id="IPR036264">
    <property type="entry name" value="Bact_exopeptidase_dim_dom"/>
</dbReference>
<dbReference type="InterPro" id="IPR011650">
    <property type="entry name" value="Peptidase_M20_dimer"/>
</dbReference>
<dbReference type="PANTHER" id="PTHR43808">
    <property type="entry name" value="ACETYLORNITHINE DEACETYLASE"/>
    <property type="match status" value="1"/>
</dbReference>
<feature type="domain" description="Peptidase M20 dimerisation" evidence="5">
    <location>
        <begin position="191"/>
        <end position="300"/>
    </location>
</feature>
<comment type="caution">
    <text evidence="6">The sequence shown here is derived from an EMBL/GenBank/DDBJ whole genome shotgun (WGS) entry which is preliminary data.</text>
</comment>
<dbReference type="SUPFAM" id="SSF53187">
    <property type="entry name" value="Zn-dependent exopeptidases"/>
    <property type="match status" value="1"/>
</dbReference>
<protein>
    <submittedName>
        <fullName evidence="6">M20/M25/M40 family metallo-hydrolase</fullName>
    </submittedName>
</protein>
<evidence type="ECO:0000256" key="2">
    <source>
        <dbReference type="ARBA" id="ARBA00022723"/>
    </source>
</evidence>
<dbReference type="AlphaFoldDB" id="A0A7X6DJG5"/>
<dbReference type="EMBL" id="VTOX01000010">
    <property type="protein sequence ID" value="NKE68300.1"/>
    <property type="molecule type" value="Genomic_DNA"/>
</dbReference>
<evidence type="ECO:0000256" key="1">
    <source>
        <dbReference type="ARBA" id="ARBA00001947"/>
    </source>
</evidence>
<evidence type="ECO:0000259" key="5">
    <source>
        <dbReference type="Pfam" id="PF07687"/>
    </source>
</evidence>
<evidence type="ECO:0000313" key="7">
    <source>
        <dbReference type="Proteomes" id="UP000521868"/>
    </source>
</evidence>
<evidence type="ECO:0000256" key="4">
    <source>
        <dbReference type="ARBA" id="ARBA00022833"/>
    </source>
</evidence>
<sequence length="407" mass="44220">MTGHERLDAWIDAHFDEEVRFLQELVRVPTDTPPGDNAPHAERTAQLLAGFGLQAEQHPVPAQDVRAAGMASITNLIVRRRWGDGPTIALNAHGDVVPPGEGWTHDPYGGEIEDGRIHGRAAAVSKSDFATYTFALRALEALGAPLKGGVELHFTYDEEFGGELGPGWLLRQGLTRPDLLIAAGFSYEVITAHNGCLQLEVTVHGRMAHAAIPHTGVDALQGAVKILQALYACNERYRQVRSSVAGITHPYLNVGRIEGGTNTNVVPGKVVFKLDRRMIPEEDPVQVEAEVRDEIERAAAAVPGISVEIRRLLLANSMKPLPGNQPLVEAIQRHGRALFGQDIPAMGTPLYTDVRLYAQAGIPGVIYGAGPRTVLESNAKRADERLELEDLRRATKVVARTVYDLLA</sequence>
<dbReference type="GO" id="GO:0046872">
    <property type="term" value="F:metal ion binding"/>
    <property type="evidence" value="ECO:0007669"/>
    <property type="project" value="UniProtKB-KW"/>
</dbReference>
<dbReference type="CDD" id="cd02697">
    <property type="entry name" value="M20_like"/>
    <property type="match status" value="1"/>
</dbReference>
<dbReference type="Proteomes" id="UP000521868">
    <property type="component" value="Unassembled WGS sequence"/>
</dbReference>
<keyword evidence="3 6" id="KW-0378">Hydrolase</keyword>
<dbReference type="InterPro" id="IPR050072">
    <property type="entry name" value="Peptidase_M20A"/>
</dbReference>
<dbReference type="Gene3D" id="3.40.630.10">
    <property type="entry name" value="Zn peptidases"/>
    <property type="match status" value="1"/>
</dbReference>
<reference evidence="6 7" key="1">
    <citation type="journal article" date="2020" name="Nature">
        <title>Bacterial chemolithoautotrophy via manganese oxidation.</title>
        <authorList>
            <person name="Yu H."/>
            <person name="Leadbetter J.R."/>
        </authorList>
    </citation>
    <scope>NUCLEOTIDE SEQUENCE [LARGE SCALE GENOMIC DNA]</scope>
    <source>
        <strain evidence="6 7">RBP-1</strain>
    </source>
</reference>
<accession>A0A7X6DJG5</accession>
<dbReference type="RefSeq" id="WP_168109433.1">
    <property type="nucleotide sequence ID" value="NZ_VTOX01000010.1"/>
</dbReference>
<dbReference type="Pfam" id="PF07687">
    <property type="entry name" value="M20_dimer"/>
    <property type="match status" value="1"/>
</dbReference>
<dbReference type="InterPro" id="IPR002933">
    <property type="entry name" value="Peptidase_M20"/>
</dbReference>
<comment type="cofactor">
    <cofactor evidence="1">
        <name>Zn(2+)</name>
        <dbReference type="ChEBI" id="CHEBI:29105"/>
    </cofactor>
</comment>
<dbReference type="InterPro" id="IPR001261">
    <property type="entry name" value="ArgE/DapE_CS"/>
</dbReference>
<proteinExistence type="predicted"/>
<dbReference type="SUPFAM" id="SSF55031">
    <property type="entry name" value="Bacterial exopeptidase dimerisation domain"/>
    <property type="match status" value="1"/>
</dbReference>
<evidence type="ECO:0000313" key="6">
    <source>
        <dbReference type="EMBL" id="NKE68300.1"/>
    </source>
</evidence>
<evidence type="ECO:0000256" key="3">
    <source>
        <dbReference type="ARBA" id="ARBA00022801"/>
    </source>
</evidence>
<keyword evidence="2" id="KW-0479">Metal-binding</keyword>
<dbReference type="PROSITE" id="PS00758">
    <property type="entry name" value="ARGE_DAPE_CPG2_1"/>
    <property type="match status" value="1"/>
</dbReference>
<name>A0A7X6DJG5_9BURK</name>
<dbReference type="Gene3D" id="3.30.70.360">
    <property type="match status" value="1"/>
</dbReference>
<keyword evidence="4" id="KW-0862">Zinc</keyword>
<organism evidence="6 7">
    <name type="scientific">Ramlibacter lithotrophicus</name>
    <dbReference type="NCBI Taxonomy" id="2606681"/>
    <lineage>
        <taxon>Bacteria</taxon>
        <taxon>Pseudomonadati</taxon>
        <taxon>Pseudomonadota</taxon>
        <taxon>Betaproteobacteria</taxon>
        <taxon>Burkholderiales</taxon>
        <taxon>Comamonadaceae</taxon>
        <taxon>Ramlibacter</taxon>
    </lineage>
</organism>
<dbReference type="GO" id="GO:0016787">
    <property type="term" value="F:hydrolase activity"/>
    <property type="evidence" value="ECO:0007669"/>
    <property type="project" value="UniProtKB-KW"/>
</dbReference>
<dbReference type="Pfam" id="PF01546">
    <property type="entry name" value="Peptidase_M20"/>
    <property type="match status" value="1"/>
</dbReference>
<keyword evidence="7" id="KW-1185">Reference proteome</keyword>
<gene>
    <name evidence="6" type="ORF">RAMLITH_20995</name>
</gene>